<dbReference type="GO" id="GO:0006508">
    <property type="term" value="P:proteolysis"/>
    <property type="evidence" value="ECO:0007669"/>
    <property type="project" value="UniProtKB-KW"/>
</dbReference>
<sequence>MEPHMFDNERFISRATAALAALECGPKPEDLAQAPLAELWIALVKDGTDLPVLWGYVTGHPLLGDRFIRTSPLIGLSREAGWARTFSRWYRLGEPFPIWKAQLATRLEDPIKEIGLLRWGSTGYGAIVDTAFLEAKMANVIALLKNPDAAGS</sequence>
<dbReference type="Proteomes" id="UP000285530">
    <property type="component" value="Unassembled WGS sequence"/>
</dbReference>
<evidence type="ECO:0000313" key="1">
    <source>
        <dbReference type="EMBL" id="RJL06024.1"/>
    </source>
</evidence>
<evidence type="ECO:0000313" key="2">
    <source>
        <dbReference type="Proteomes" id="UP000285530"/>
    </source>
</evidence>
<dbReference type="GO" id="GO:0008233">
    <property type="term" value="F:peptidase activity"/>
    <property type="evidence" value="ECO:0007669"/>
    <property type="project" value="UniProtKB-KW"/>
</dbReference>
<organism evidence="1 2">
    <name type="scientific">Paracoccus aestuarii</name>
    <dbReference type="NCBI Taxonomy" id="453842"/>
    <lineage>
        <taxon>Bacteria</taxon>
        <taxon>Pseudomonadati</taxon>
        <taxon>Pseudomonadota</taxon>
        <taxon>Alphaproteobacteria</taxon>
        <taxon>Rhodobacterales</taxon>
        <taxon>Paracoccaceae</taxon>
        <taxon>Paracoccus</taxon>
    </lineage>
</organism>
<reference evidence="1 2" key="1">
    <citation type="submission" date="2018-09" db="EMBL/GenBank/DDBJ databases">
        <title>Paracoccus onubensis nov. sp. a moderate halophilic bacterium isolated from Gruta de las Maravillas (Aracena, Spain).</title>
        <authorList>
            <person name="Jurado V."/>
            <person name="Gutierrez-Patricio S."/>
            <person name="Gonzalez-Pimentel J.L."/>
            <person name="Laiz L."/>
            <person name="Saiz-Jimenez C."/>
        </authorList>
    </citation>
    <scope>NUCLEOTIDE SEQUENCE [LARGE SCALE GENOMIC DNA]</scope>
    <source>
        <strain evidence="1 2">DSM 19484</strain>
    </source>
</reference>
<name>A0A418ZZW1_9RHOB</name>
<keyword evidence="2" id="KW-1185">Reference proteome</keyword>
<keyword evidence="1" id="KW-0645">Protease</keyword>
<dbReference type="InterPro" id="IPR046574">
    <property type="entry name" value="DUF6634"/>
</dbReference>
<accession>A0A418ZZW1</accession>
<comment type="caution">
    <text evidence="1">The sequence shown here is derived from an EMBL/GenBank/DDBJ whole genome shotgun (WGS) entry which is preliminary data.</text>
</comment>
<gene>
    <name evidence="1" type="ORF">D3P06_05020</name>
</gene>
<dbReference type="Pfam" id="PF20339">
    <property type="entry name" value="DUF6634"/>
    <property type="match status" value="1"/>
</dbReference>
<dbReference type="EMBL" id="QZEV01000014">
    <property type="protein sequence ID" value="RJL06024.1"/>
    <property type="molecule type" value="Genomic_DNA"/>
</dbReference>
<protein>
    <submittedName>
        <fullName evidence="1">ATP-dependent Lon protease</fullName>
    </submittedName>
</protein>
<proteinExistence type="predicted"/>
<keyword evidence="1" id="KW-0378">Hydrolase</keyword>
<dbReference type="AlphaFoldDB" id="A0A418ZZW1"/>